<keyword evidence="5" id="KW-1185">Reference proteome</keyword>
<dbReference type="Proteomes" id="UP000030889">
    <property type="component" value="Unassembled WGS sequence"/>
</dbReference>
<dbReference type="InterPro" id="IPR020904">
    <property type="entry name" value="Sc_DH/Rdtase_CS"/>
</dbReference>
<dbReference type="PANTHER" id="PTHR43899">
    <property type="entry name" value="RH59310P"/>
    <property type="match status" value="1"/>
</dbReference>
<dbReference type="CDD" id="cd05233">
    <property type="entry name" value="SDR_c"/>
    <property type="match status" value="1"/>
</dbReference>
<sequence length="270" mass="29799">MAGEERRYALVTGASQGLGRCYALELARCGIDTVLVSLPDSGLNEVVIESRRLGVRCIPFEIDLCDEEALSVLCRDVNAGYPLFMLINNAGTGGTRRFASCTSDYLDRILHLNVSVPTLLTFYLLPNLQRAPEAFILNVASMAAFSPTGFKTVYPATKRFVLQFSLGLREELRGAKIAVSVVTPGPMKTNGEVTGRIERQKFFGRLGLLSPEKVARISLRGLLRRKAVILPGWSNRINGLLLLLIPIFIRIRLMSRVVARELDVPPVPTR</sequence>
<accession>A0ABR4YJG3</accession>
<dbReference type="PANTHER" id="PTHR43899:SF13">
    <property type="entry name" value="RH59310P"/>
    <property type="match status" value="1"/>
</dbReference>
<evidence type="ECO:0000256" key="2">
    <source>
        <dbReference type="ARBA" id="ARBA00006484"/>
    </source>
</evidence>
<dbReference type="PRINTS" id="PR00081">
    <property type="entry name" value="GDHRDH"/>
</dbReference>
<organism evidence="4 5">
    <name type="scientific">Alistipes inops</name>
    <dbReference type="NCBI Taxonomy" id="1501391"/>
    <lineage>
        <taxon>Bacteria</taxon>
        <taxon>Pseudomonadati</taxon>
        <taxon>Bacteroidota</taxon>
        <taxon>Bacteroidia</taxon>
        <taxon>Bacteroidales</taxon>
        <taxon>Rikenellaceae</taxon>
        <taxon>Alistipes</taxon>
    </lineage>
</organism>
<dbReference type="Gene3D" id="3.40.50.720">
    <property type="entry name" value="NAD(P)-binding Rossmann-like Domain"/>
    <property type="match status" value="1"/>
</dbReference>
<name>A0ABR4YJG3_9BACT</name>
<evidence type="ECO:0000313" key="4">
    <source>
        <dbReference type="EMBL" id="KHE42398.1"/>
    </source>
</evidence>
<reference evidence="4 5" key="1">
    <citation type="submission" date="2014-09" db="EMBL/GenBank/DDBJ databases">
        <title>Alistipes sp. 627, sp. nov., a novel member of the family Rikenellaceae isolated from human faeces.</title>
        <authorList>
            <person name="Shkoporov A.N."/>
            <person name="Chaplin A.V."/>
            <person name="Motuzova O.V."/>
            <person name="Kafarskaia L.I."/>
            <person name="Khokhlova E.V."/>
            <person name="Efimov B.A."/>
        </authorList>
    </citation>
    <scope>NUCLEOTIDE SEQUENCE [LARGE SCALE GENOMIC DNA]</scope>
    <source>
        <strain evidence="4 5">627</strain>
    </source>
</reference>
<evidence type="ECO:0000256" key="3">
    <source>
        <dbReference type="ARBA" id="ARBA00023002"/>
    </source>
</evidence>
<dbReference type="InterPro" id="IPR036291">
    <property type="entry name" value="NAD(P)-bd_dom_sf"/>
</dbReference>
<evidence type="ECO:0000256" key="1">
    <source>
        <dbReference type="ARBA" id="ARBA00004240"/>
    </source>
</evidence>
<evidence type="ECO:0000313" key="5">
    <source>
        <dbReference type="Proteomes" id="UP000030889"/>
    </source>
</evidence>
<evidence type="ECO:0008006" key="6">
    <source>
        <dbReference type="Google" id="ProtNLM"/>
    </source>
</evidence>
<protein>
    <recommendedName>
        <fullName evidence="6">Short-chain dehydrogenase</fullName>
    </recommendedName>
</protein>
<comment type="similarity">
    <text evidence="2">Belongs to the short-chain dehydrogenases/reductases (SDR) family.</text>
</comment>
<proteinExistence type="inferred from homology"/>
<dbReference type="Pfam" id="PF00106">
    <property type="entry name" value="adh_short"/>
    <property type="match status" value="1"/>
</dbReference>
<dbReference type="SUPFAM" id="SSF51735">
    <property type="entry name" value="NAD(P)-binding Rossmann-fold domains"/>
    <property type="match status" value="1"/>
</dbReference>
<dbReference type="EMBL" id="JRGF01000004">
    <property type="protein sequence ID" value="KHE42398.1"/>
    <property type="molecule type" value="Genomic_DNA"/>
</dbReference>
<dbReference type="InterPro" id="IPR051019">
    <property type="entry name" value="VLCFA-Steroid_DH"/>
</dbReference>
<gene>
    <name evidence="4" type="ORF">LG35_03955</name>
</gene>
<dbReference type="InterPro" id="IPR002347">
    <property type="entry name" value="SDR_fam"/>
</dbReference>
<dbReference type="PROSITE" id="PS00061">
    <property type="entry name" value="ADH_SHORT"/>
    <property type="match status" value="1"/>
</dbReference>
<comment type="subcellular location">
    <subcellularLocation>
        <location evidence="1">Endoplasmic reticulum</location>
    </subcellularLocation>
</comment>
<keyword evidence="3" id="KW-0560">Oxidoreductase</keyword>
<comment type="caution">
    <text evidence="4">The sequence shown here is derived from an EMBL/GenBank/DDBJ whole genome shotgun (WGS) entry which is preliminary data.</text>
</comment>